<dbReference type="RefSeq" id="WP_179508342.1">
    <property type="nucleotide sequence ID" value="NZ_JACCBY010000002.1"/>
</dbReference>
<evidence type="ECO:0000313" key="1">
    <source>
        <dbReference type="EMBL" id="NYD89833.1"/>
    </source>
</evidence>
<dbReference type="Proteomes" id="UP000517753">
    <property type="component" value="Unassembled WGS sequence"/>
</dbReference>
<sequence length="92" mass="10173">MMDNGLQSRGVHPAGDESLVILQSLLCLLREKNLLSRADIEELTDRVAMRAAQAERDPLPCCVEATQGAAREMARIGEYVGHRYGGKHRRLG</sequence>
<proteinExistence type="predicted"/>
<organism evidence="1 2">
    <name type="scientific">Sphingomonas melonis</name>
    <dbReference type="NCBI Taxonomy" id="152682"/>
    <lineage>
        <taxon>Bacteria</taxon>
        <taxon>Pseudomonadati</taxon>
        <taxon>Pseudomonadota</taxon>
        <taxon>Alphaproteobacteria</taxon>
        <taxon>Sphingomonadales</taxon>
        <taxon>Sphingomonadaceae</taxon>
        <taxon>Sphingomonas</taxon>
    </lineage>
</organism>
<keyword evidence="2" id="KW-1185">Reference proteome</keyword>
<reference evidence="1 2" key="1">
    <citation type="submission" date="2020-08" db="EMBL/GenBank/DDBJ databases">
        <title>The Agave Microbiome: Exploring the role of microbial communities in plant adaptations to desert environments.</title>
        <authorList>
            <person name="Partida-Martinez L.P."/>
        </authorList>
    </citation>
    <scope>NUCLEOTIDE SEQUENCE [LARGE SCALE GENOMIC DNA]</scope>
    <source>
        <strain evidence="1 2">AS2.3</strain>
    </source>
</reference>
<dbReference type="EMBL" id="JACCBY010000002">
    <property type="protein sequence ID" value="NYD89833.1"/>
    <property type="molecule type" value="Genomic_DNA"/>
</dbReference>
<comment type="caution">
    <text evidence="1">The sequence shown here is derived from an EMBL/GenBank/DDBJ whole genome shotgun (WGS) entry which is preliminary data.</text>
</comment>
<evidence type="ECO:0000313" key="2">
    <source>
        <dbReference type="Proteomes" id="UP000517753"/>
    </source>
</evidence>
<dbReference type="AlphaFoldDB" id="A0A7Y9FMD7"/>
<protein>
    <submittedName>
        <fullName evidence="1">Uncharacterized protein</fullName>
    </submittedName>
</protein>
<gene>
    <name evidence="1" type="ORF">HD841_001613</name>
</gene>
<accession>A0A7Y9FMD7</accession>
<name>A0A7Y9FMD7_9SPHN</name>